<feature type="region of interest" description="Disordered" evidence="1">
    <location>
        <begin position="1"/>
        <end position="75"/>
    </location>
</feature>
<evidence type="ECO:0000256" key="1">
    <source>
        <dbReference type="SAM" id="MobiDB-lite"/>
    </source>
</evidence>
<protein>
    <submittedName>
        <fullName evidence="2">Uncharacterized protein</fullName>
    </submittedName>
</protein>
<comment type="caution">
    <text evidence="2">The sequence shown here is derived from an EMBL/GenBank/DDBJ whole genome shotgun (WGS) entry which is preliminary data.</text>
</comment>
<name>A0A8T1TR17_9STRA</name>
<gene>
    <name evidence="2" type="ORF">JG687_00016432</name>
</gene>
<feature type="compositionally biased region" description="Polar residues" evidence="1">
    <location>
        <begin position="57"/>
        <end position="66"/>
    </location>
</feature>
<evidence type="ECO:0000313" key="3">
    <source>
        <dbReference type="Proteomes" id="UP000688947"/>
    </source>
</evidence>
<reference evidence="2" key="1">
    <citation type="submission" date="2021-01" db="EMBL/GenBank/DDBJ databases">
        <title>Phytophthora aleatoria, a newly-described species from Pinus radiata is distinct from Phytophthora cactorum isolates based on comparative genomics.</title>
        <authorList>
            <person name="Mcdougal R."/>
            <person name="Panda P."/>
            <person name="Williams N."/>
            <person name="Studholme D.J."/>
        </authorList>
    </citation>
    <scope>NUCLEOTIDE SEQUENCE</scope>
    <source>
        <strain evidence="2">NZFS 3830</strain>
    </source>
</reference>
<dbReference type="Proteomes" id="UP000688947">
    <property type="component" value="Unassembled WGS sequence"/>
</dbReference>
<feature type="compositionally biased region" description="Basic and acidic residues" evidence="1">
    <location>
        <begin position="1"/>
        <end position="13"/>
    </location>
</feature>
<accession>A0A8T1TR17</accession>
<organism evidence="2 3">
    <name type="scientific">Phytophthora cactorum</name>
    <dbReference type="NCBI Taxonomy" id="29920"/>
    <lineage>
        <taxon>Eukaryota</taxon>
        <taxon>Sar</taxon>
        <taxon>Stramenopiles</taxon>
        <taxon>Oomycota</taxon>
        <taxon>Peronosporomycetes</taxon>
        <taxon>Peronosporales</taxon>
        <taxon>Peronosporaceae</taxon>
        <taxon>Phytophthora</taxon>
    </lineage>
</organism>
<dbReference type="AlphaFoldDB" id="A0A8T1TR17"/>
<proteinExistence type="predicted"/>
<dbReference type="EMBL" id="JAENGZ010001652">
    <property type="protein sequence ID" value="KAG6946933.1"/>
    <property type="molecule type" value="Genomic_DNA"/>
</dbReference>
<sequence>MSVNRGRSDERCGRSGHQPHGGPGQHSFWRNPHPATAASSISSSGPADELILFRAHGSNTRRGSGQSRDDLPDGREERVAVHEMAYLWEGSLVWYDQDAYPHIPVAHWPPVDPVAQGQYISPHRTRQRFEESKSGQPWRNSVDTNTYTVPTIENLYELFHRNRAKYNQKAKSALKPFRLDDGGFESTTSMLGAHMHVRPQQPQDGPPALRARTW</sequence>
<dbReference type="OrthoDB" id="109039at2759"/>
<dbReference type="VEuPathDB" id="FungiDB:PC110_g8560"/>
<evidence type="ECO:0000313" key="2">
    <source>
        <dbReference type="EMBL" id="KAG6946933.1"/>
    </source>
</evidence>